<keyword evidence="7" id="KW-0325">Glycoprotein</keyword>
<name>A0A8E2DZU5_9PEZI</name>
<dbReference type="GO" id="GO:0001735">
    <property type="term" value="F:prenylcysteine oxidase activity"/>
    <property type="evidence" value="ECO:0007669"/>
    <property type="project" value="InterPro"/>
</dbReference>
<dbReference type="InterPro" id="IPR017046">
    <property type="entry name" value="Prenylcysteine_Oxase1"/>
</dbReference>
<evidence type="ECO:0000313" key="10">
    <source>
        <dbReference type="EMBL" id="OCK74546.1"/>
    </source>
</evidence>
<evidence type="ECO:0000256" key="8">
    <source>
        <dbReference type="SAM" id="SignalP"/>
    </source>
</evidence>
<dbReference type="PANTHER" id="PTHR15944">
    <property type="entry name" value="FARNESYLCYSTEINE LYASE"/>
    <property type="match status" value="1"/>
</dbReference>
<keyword evidence="6" id="KW-0560">Oxidoreductase</keyword>
<evidence type="ECO:0000256" key="6">
    <source>
        <dbReference type="ARBA" id="ARBA00023002"/>
    </source>
</evidence>
<dbReference type="EMBL" id="KV745457">
    <property type="protein sequence ID" value="OCK74546.1"/>
    <property type="molecule type" value="Genomic_DNA"/>
</dbReference>
<evidence type="ECO:0000259" key="9">
    <source>
        <dbReference type="Pfam" id="PF07156"/>
    </source>
</evidence>
<organism evidence="10 11">
    <name type="scientific">Lepidopterella palustris CBS 459.81</name>
    <dbReference type="NCBI Taxonomy" id="1314670"/>
    <lineage>
        <taxon>Eukaryota</taxon>
        <taxon>Fungi</taxon>
        <taxon>Dikarya</taxon>
        <taxon>Ascomycota</taxon>
        <taxon>Pezizomycotina</taxon>
        <taxon>Dothideomycetes</taxon>
        <taxon>Pleosporomycetidae</taxon>
        <taxon>Mytilinidiales</taxon>
        <taxon>Argynnaceae</taxon>
        <taxon>Lepidopterella</taxon>
    </lineage>
</organism>
<dbReference type="GO" id="GO:0030328">
    <property type="term" value="P:prenylcysteine catabolic process"/>
    <property type="evidence" value="ECO:0007669"/>
    <property type="project" value="InterPro"/>
</dbReference>
<dbReference type="Pfam" id="PF07156">
    <property type="entry name" value="Prenylcys_lyase"/>
    <property type="match status" value="1"/>
</dbReference>
<dbReference type="Proteomes" id="UP000250266">
    <property type="component" value="Unassembled WGS sequence"/>
</dbReference>
<evidence type="ECO:0000256" key="1">
    <source>
        <dbReference type="ARBA" id="ARBA00001974"/>
    </source>
</evidence>
<evidence type="ECO:0000256" key="7">
    <source>
        <dbReference type="ARBA" id="ARBA00023180"/>
    </source>
</evidence>
<keyword evidence="3" id="KW-0285">Flavoprotein</keyword>
<reference evidence="10 11" key="1">
    <citation type="journal article" date="2016" name="Nat. Commun.">
        <title>Ectomycorrhizal ecology is imprinted in the genome of the dominant symbiotic fungus Cenococcum geophilum.</title>
        <authorList>
            <consortium name="DOE Joint Genome Institute"/>
            <person name="Peter M."/>
            <person name="Kohler A."/>
            <person name="Ohm R.A."/>
            <person name="Kuo A."/>
            <person name="Krutzmann J."/>
            <person name="Morin E."/>
            <person name="Arend M."/>
            <person name="Barry K.W."/>
            <person name="Binder M."/>
            <person name="Choi C."/>
            <person name="Clum A."/>
            <person name="Copeland A."/>
            <person name="Grisel N."/>
            <person name="Haridas S."/>
            <person name="Kipfer T."/>
            <person name="LaButti K."/>
            <person name="Lindquist E."/>
            <person name="Lipzen A."/>
            <person name="Maire R."/>
            <person name="Meier B."/>
            <person name="Mihaltcheva S."/>
            <person name="Molinier V."/>
            <person name="Murat C."/>
            <person name="Poggeler S."/>
            <person name="Quandt C.A."/>
            <person name="Sperisen C."/>
            <person name="Tritt A."/>
            <person name="Tisserant E."/>
            <person name="Crous P.W."/>
            <person name="Henrissat B."/>
            <person name="Nehls U."/>
            <person name="Egli S."/>
            <person name="Spatafora J.W."/>
            <person name="Grigoriev I.V."/>
            <person name="Martin F.M."/>
        </authorList>
    </citation>
    <scope>NUCLEOTIDE SEQUENCE [LARGE SCALE GENOMIC DNA]</scope>
    <source>
        <strain evidence="10 11">CBS 459.81</strain>
    </source>
</reference>
<keyword evidence="11" id="KW-1185">Reference proteome</keyword>
<dbReference type="AlphaFoldDB" id="A0A8E2DZU5"/>
<feature type="chain" id="PRO_5034569687" description="Prenylcysteine lyase domain-containing protein" evidence="8">
    <location>
        <begin position="19"/>
        <end position="529"/>
    </location>
</feature>
<dbReference type="SUPFAM" id="SSF51905">
    <property type="entry name" value="FAD/NAD(P)-binding domain"/>
    <property type="match status" value="1"/>
</dbReference>
<dbReference type="OrthoDB" id="437369at2759"/>
<dbReference type="GO" id="GO:0030327">
    <property type="term" value="P:prenylated protein catabolic process"/>
    <property type="evidence" value="ECO:0007669"/>
    <property type="project" value="TreeGrafter"/>
</dbReference>
<sequence length="529" mass="59022">MKLPLTFSFSIFTATVIARDVAQSPIDLHITEDQTRQDGRKRIAIVGGGISAASLAYSLYADYGYLQPMDLTIYEVAARVGGRVNLTLVDNLAYTYGGFVDTGASTFSANDWCLQTAIDNAGLRRDVVEGVPSYQQPTAGVWDGQTFVLRRDQDLKSRTQLEYARDIFKYGLSAWKLQKFIRDNLPLFHSLYSNNQDPNPNLPDAVRRLSLEEESRKPAGEYFMANGVPPEIIHNIIQPSVRALFEHNLRDLNAVSALIAMNPAATYRLESEPRGNLELVTRLIRLSEARTLLNTHVSMISRSSNGKYTMVVPDTDPLATLGTKEKDGYDAVVIATHLQGAGIELDFPAPFLPKSLPEFVERHVTHFSTRQEIRLAPSFFNLTIANEISDLIFTTSGSRISNETDIFTVEHYDSDGFSDDMIEKINIYKTISSGPISDSMILQMLGYSPDSPLQSSGVIWIDRQVWPLASPKHTRGPQLDNVELANGVFYMGLLDELLSSMEMSCRMGCRVAHMVYRKLRSPMCFAGHL</sequence>
<accession>A0A8E2DZU5</accession>
<comment type="cofactor">
    <cofactor evidence="1">
        <name>FAD</name>
        <dbReference type="ChEBI" id="CHEBI:57692"/>
    </cofactor>
</comment>
<evidence type="ECO:0000313" key="11">
    <source>
        <dbReference type="Proteomes" id="UP000250266"/>
    </source>
</evidence>
<proteinExistence type="inferred from homology"/>
<dbReference type="InterPro" id="IPR036188">
    <property type="entry name" value="FAD/NAD-bd_sf"/>
</dbReference>
<keyword evidence="4 8" id="KW-0732">Signal</keyword>
<feature type="signal peptide" evidence="8">
    <location>
        <begin position="1"/>
        <end position="18"/>
    </location>
</feature>
<dbReference type="Pfam" id="PF13450">
    <property type="entry name" value="NAD_binding_8"/>
    <property type="match status" value="1"/>
</dbReference>
<evidence type="ECO:0000256" key="3">
    <source>
        <dbReference type="ARBA" id="ARBA00022630"/>
    </source>
</evidence>
<evidence type="ECO:0000256" key="5">
    <source>
        <dbReference type="ARBA" id="ARBA00022827"/>
    </source>
</evidence>
<keyword evidence="5" id="KW-0274">FAD</keyword>
<comment type="similarity">
    <text evidence="2">Belongs to the prenylcysteine oxidase family.</text>
</comment>
<dbReference type="Gene3D" id="3.50.50.60">
    <property type="entry name" value="FAD/NAD(P)-binding domain"/>
    <property type="match status" value="1"/>
</dbReference>
<evidence type="ECO:0000256" key="2">
    <source>
        <dbReference type="ARBA" id="ARBA00009967"/>
    </source>
</evidence>
<evidence type="ECO:0000256" key="4">
    <source>
        <dbReference type="ARBA" id="ARBA00022729"/>
    </source>
</evidence>
<dbReference type="InterPro" id="IPR010795">
    <property type="entry name" value="Prenylcys_lyase"/>
</dbReference>
<dbReference type="PANTHER" id="PTHR15944:SF0">
    <property type="entry name" value="PRENYLCYSTEINE LYASE DOMAIN-CONTAINING PROTEIN"/>
    <property type="match status" value="1"/>
</dbReference>
<feature type="domain" description="Prenylcysteine lyase" evidence="9">
    <location>
        <begin position="162"/>
        <end position="520"/>
    </location>
</feature>
<protein>
    <recommendedName>
        <fullName evidence="9">Prenylcysteine lyase domain-containing protein</fullName>
    </recommendedName>
</protein>
<gene>
    <name evidence="10" type="ORF">K432DRAFT_409767</name>
</gene>